<sequence length="346" mass="36507">MQPLHIASLPKAELHMHFESSLRPATASYWATRYGLPLPQEGPFQGLSDFVVAYEGARDLVRSLGDVRRAASELVRDAAAQGVVWSEVHLIPPTYAGRLGPEEGIVEAVLSGFADGSSQAAAEGARPSAAGLIIGINRGLGLEAAERSLALAMRYAGEGVVGLGLAGDEARFSASPFADVFRRGREAGLSALPHGGEGAGAESVRTCVEDLGATRICHGVRAVEDPTVVALLRERGVSLDVCPHSNVSLRVSPSLEQHQLIGLLEAKVKVTLNSDGPLFSGATVNEEYEAAHMKMGIRPDGLARIARTSIEVSACPSPLRQEALRGVEEWLEKQSAFADSDCVTAD</sequence>
<name>A0A1H9WDT6_9MICO</name>
<evidence type="ECO:0000259" key="6">
    <source>
        <dbReference type="Pfam" id="PF00962"/>
    </source>
</evidence>
<keyword evidence="3" id="KW-0479">Metal-binding</keyword>
<evidence type="ECO:0000256" key="2">
    <source>
        <dbReference type="ARBA" id="ARBA00006676"/>
    </source>
</evidence>
<organism evidence="7 8">
    <name type="scientific">Pedococcus cremeus</name>
    <dbReference type="NCBI Taxonomy" id="587636"/>
    <lineage>
        <taxon>Bacteria</taxon>
        <taxon>Bacillati</taxon>
        <taxon>Actinomycetota</taxon>
        <taxon>Actinomycetes</taxon>
        <taxon>Micrococcales</taxon>
        <taxon>Intrasporangiaceae</taxon>
        <taxon>Pedococcus</taxon>
    </lineage>
</organism>
<dbReference type="InterPro" id="IPR001365">
    <property type="entry name" value="A_deaminase_dom"/>
</dbReference>
<dbReference type="STRING" id="587636.SAMN05216199_2830"/>
<dbReference type="PANTHER" id="PTHR43114">
    <property type="entry name" value="ADENINE DEAMINASE"/>
    <property type="match status" value="1"/>
</dbReference>
<dbReference type="NCBIfam" id="TIGR01430">
    <property type="entry name" value="aden_deam"/>
    <property type="match status" value="1"/>
</dbReference>
<dbReference type="SUPFAM" id="SSF51556">
    <property type="entry name" value="Metallo-dependent hydrolases"/>
    <property type="match status" value="1"/>
</dbReference>
<reference evidence="8" key="1">
    <citation type="submission" date="2016-10" db="EMBL/GenBank/DDBJ databases">
        <authorList>
            <person name="Varghese N."/>
            <person name="Submissions S."/>
        </authorList>
    </citation>
    <scope>NUCLEOTIDE SEQUENCE [LARGE SCALE GENOMIC DNA]</scope>
    <source>
        <strain evidence="8">CGMCC 1.6963</strain>
    </source>
</reference>
<dbReference type="InterPro" id="IPR006330">
    <property type="entry name" value="Ado/ade_deaminase"/>
</dbReference>
<dbReference type="AlphaFoldDB" id="A0A1H9WDT6"/>
<keyword evidence="5" id="KW-0862">Zinc</keyword>
<dbReference type="GO" id="GO:0046872">
    <property type="term" value="F:metal ion binding"/>
    <property type="evidence" value="ECO:0007669"/>
    <property type="project" value="UniProtKB-KW"/>
</dbReference>
<protein>
    <submittedName>
        <fullName evidence="7">Adenosine deaminase</fullName>
    </submittedName>
</protein>
<dbReference type="GO" id="GO:0016814">
    <property type="term" value="F:hydrolase activity, acting on carbon-nitrogen (but not peptide) bonds, in cyclic amidines"/>
    <property type="evidence" value="ECO:0007669"/>
    <property type="project" value="UniProtKB-ARBA"/>
</dbReference>
<dbReference type="Gene3D" id="3.20.20.140">
    <property type="entry name" value="Metal-dependent hydrolases"/>
    <property type="match status" value="1"/>
</dbReference>
<dbReference type="Pfam" id="PF00962">
    <property type="entry name" value="A_deaminase"/>
    <property type="match status" value="1"/>
</dbReference>
<feature type="domain" description="Adenosine deaminase" evidence="6">
    <location>
        <begin position="10"/>
        <end position="329"/>
    </location>
</feature>
<evidence type="ECO:0000256" key="5">
    <source>
        <dbReference type="ARBA" id="ARBA00022833"/>
    </source>
</evidence>
<dbReference type="PANTHER" id="PTHR43114:SF6">
    <property type="entry name" value="ADENINE DEAMINASE"/>
    <property type="match status" value="1"/>
</dbReference>
<evidence type="ECO:0000256" key="4">
    <source>
        <dbReference type="ARBA" id="ARBA00022801"/>
    </source>
</evidence>
<evidence type="ECO:0000313" key="8">
    <source>
        <dbReference type="Proteomes" id="UP000199019"/>
    </source>
</evidence>
<evidence type="ECO:0000256" key="3">
    <source>
        <dbReference type="ARBA" id="ARBA00022723"/>
    </source>
</evidence>
<evidence type="ECO:0000256" key="1">
    <source>
        <dbReference type="ARBA" id="ARBA00001947"/>
    </source>
</evidence>
<comment type="similarity">
    <text evidence="2">Belongs to the metallo-dependent hydrolases superfamily. Adenosine and AMP deaminases family.</text>
</comment>
<evidence type="ECO:0000313" key="7">
    <source>
        <dbReference type="EMBL" id="SES31961.1"/>
    </source>
</evidence>
<dbReference type="Proteomes" id="UP000199019">
    <property type="component" value="Unassembled WGS sequence"/>
</dbReference>
<dbReference type="InterPro" id="IPR032466">
    <property type="entry name" value="Metal_Hydrolase"/>
</dbReference>
<gene>
    <name evidence="7" type="ORF">SAMN05216199_2830</name>
</gene>
<comment type="cofactor">
    <cofactor evidence="1">
        <name>Zn(2+)</name>
        <dbReference type="ChEBI" id="CHEBI:29105"/>
    </cofactor>
</comment>
<dbReference type="GO" id="GO:0019239">
    <property type="term" value="F:deaminase activity"/>
    <property type="evidence" value="ECO:0007669"/>
    <property type="project" value="InterPro"/>
</dbReference>
<dbReference type="EMBL" id="FOHB01000005">
    <property type="protein sequence ID" value="SES31961.1"/>
    <property type="molecule type" value="Genomic_DNA"/>
</dbReference>
<accession>A0A1H9WDT6</accession>
<keyword evidence="4" id="KW-0378">Hydrolase</keyword>
<keyword evidence="8" id="KW-1185">Reference proteome</keyword>
<proteinExistence type="inferred from homology"/>